<dbReference type="RefSeq" id="WP_343032044.1">
    <property type="nucleotide sequence ID" value="NZ_CABPRV010000003.1"/>
</dbReference>
<evidence type="ECO:0000256" key="2">
    <source>
        <dbReference type="ARBA" id="ARBA00023125"/>
    </source>
</evidence>
<dbReference type="EMBL" id="CABPRV010000003">
    <property type="protein sequence ID" value="VVD95009.1"/>
    <property type="molecule type" value="Genomic_DNA"/>
</dbReference>
<accession>A0ABY6VVZ8</accession>
<dbReference type="SUPFAM" id="SSF47413">
    <property type="entry name" value="lambda repressor-like DNA-binding domains"/>
    <property type="match status" value="1"/>
</dbReference>
<dbReference type="PROSITE" id="PS50943">
    <property type="entry name" value="HTH_CROC1"/>
    <property type="match status" value="1"/>
</dbReference>
<evidence type="ECO:0000259" key="5">
    <source>
        <dbReference type="PROSITE" id="PS50943"/>
    </source>
</evidence>
<dbReference type="InterPro" id="IPR050807">
    <property type="entry name" value="TransReg_Diox_bact_type"/>
</dbReference>
<keyword evidence="2 6" id="KW-0238">DNA-binding</keyword>
<feature type="region of interest" description="Disordered" evidence="4">
    <location>
        <begin position="119"/>
        <end position="295"/>
    </location>
</feature>
<feature type="compositionally biased region" description="Low complexity" evidence="4">
    <location>
        <begin position="216"/>
        <end position="235"/>
    </location>
</feature>
<keyword evidence="3" id="KW-0804">Transcription</keyword>
<organism evidence="6 7">
    <name type="scientific">Pandoraea capi</name>
    <dbReference type="NCBI Taxonomy" id="2508286"/>
    <lineage>
        <taxon>Bacteria</taxon>
        <taxon>Pseudomonadati</taxon>
        <taxon>Pseudomonadota</taxon>
        <taxon>Betaproteobacteria</taxon>
        <taxon>Burkholderiales</taxon>
        <taxon>Burkholderiaceae</taxon>
        <taxon>Pandoraea</taxon>
    </lineage>
</organism>
<dbReference type="Pfam" id="PF01381">
    <property type="entry name" value="HTH_3"/>
    <property type="match status" value="1"/>
</dbReference>
<dbReference type="PANTHER" id="PTHR46797:SF23">
    <property type="entry name" value="HTH-TYPE TRANSCRIPTIONAL REGULATOR SUTR"/>
    <property type="match status" value="1"/>
</dbReference>
<comment type="caution">
    <text evidence="6">The sequence shown here is derived from an EMBL/GenBank/DDBJ whole genome shotgun (WGS) entry which is preliminary data.</text>
</comment>
<protein>
    <submittedName>
        <fullName evidence="6">Helix-hairpin-helix DNA-binding motif-containing protein</fullName>
    </submittedName>
</protein>
<dbReference type="PANTHER" id="PTHR46797">
    <property type="entry name" value="HTH-TYPE TRANSCRIPTIONAL REGULATOR"/>
    <property type="match status" value="1"/>
</dbReference>
<keyword evidence="1" id="KW-0805">Transcription regulation</keyword>
<evidence type="ECO:0000256" key="4">
    <source>
        <dbReference type="SAM" id="MobiDB-lite"/>
    </source>
</evidence>
<dbReference type="InterPro" id="IPR010982">
    <property type="entry name" value="Lambda_DNA-bd_dom_sf"/>
</dbReference>
<proteinExistence type="predicted"/>
<feature type="domain" description="HTH cro/C1-type" evidence="5">
    <location>
        <begin position="13"/>
        <end position="67"/>
    </location>
</feature>
<evidence type="ECO:0000256" key="3">
    <source>
        <dbReference type="ARBA" id="ARBA00023163"/>
    </source>
</evidence>
<dbReference type="SMART" id="SM00530">
    <property type="entry name" value="HTH_XRE"/>
    <property type="match status" value="1"/>
</dbReference>
<evidence type="ECO:0000313" key="6">
    <source>
        <dbReference type="EMBL" id="VVD95009.1"/>
    </source>
</evidence>
<evidence type="ECO:0000256" key="1">
    <source>
        <dbReference type="ARBA" id="ARBA00023015"/>
    </source>
</evidence>
<gene>
    <name evidence="6" type="ORF">PCA20602_01837</name>
</gene>
<dbReference type="Proteomes" id="UP000366065">
    <property type="component" value="Unassembled WGS sequence"/>
</dbReference>
<dbReference type="InterPro" id="IPR001387">
    <property type="entry name" value="Cro/C1-type_HTH"/>
</dbReference>
<dbReference type="Gene3D" id="1.10.260.40">
    <property type="entry name" value="lambda repressor-like DNA-binding domains"/>
    <property type="match status" value="1"/>
</dbReference>
<dbReference type="CDD" id="cd00093">
    <property type="entry name" value="HTH_XRE"/>
    <property type="match status" value="1"/>
</dbReference>
<evidence type="ECO:0000313" key="7">
    <source>
        <dbReference type="Proteomes" id="UP000366065"/>
    </source>
</evidence>
<dbReference type="GO" id="GO:0003677">
    <property type="term" value="F:DNA binding"/>
    <property type="evidence" value="ECO:0007669"/>
    <property type="project" value="UniProtKB-KW"/>
</dbReference>
<name>A0ABY6VVZ8_9BURK</name>
<reference evidence="6 7" key="1">
    <citation type="submission" date="2019-08" db="EMBL/GenBank/DDBJ databases">
        <authorList>
            <person name="Peeters C."/>
        </authorList>
    </citation>
    <scope>NUCLEOTIDE SEQUENCE [LARGE SCALE GENOMIC DNA]</scope>
    <source>
        <strain evidence="6 7">LMG 20602</strain>
    </source>
</reference>
<feature type="compositionally biased region" description="Basic and acidic residues" evidence="4">
    <location>
        <begin position="280"/>
        <end position="295"/>
    </location>
</feature>
<feature type="compositionally biased region" description="Acidic residues" evidence="4">
    <location>
        <begin position="157"/>
        <end position="175"/>
    </location>
</feature>
<sequence>MQTNPLALFGDHLARLRKARGWSQEKLALESGLARSYVSGIERGRRNVALVNICVLADTLGVPTSEMLRFAQASAGAEDVAMQSERTPLPQISRSLCKLENRDQVWLAEIIRSLSSRLSHATPPAGAGVSADAHEQPSGDAHQPTFAEDRSAFDTLCDGDEADATGDDADTDADEANERRMTTDTGLPRPPYDGSPARTPVRPDFESGFPTNRLLATSAPSQMSAQASYAASAPHSDTETARPSATVDASGAVGKVTPIGDPMNARGASSDAPRQSTSEGRSHDDTLRMRRNDDE</sequence>
<keyword evidence="7" id="KW-1185">Reference proteome</keyword>